<evidence type="ECO:0000313" key="11">
    <source>
        <dbReference type="Proteomes" id="UP001218218"/>
    </source>
</evidence>
<dbReference type="AlphaFoldDB" id="A0AAD7EG88"/>
<dbReference type="SUPFAM" id="SSF54909">
    <property type="entry name" value="Dimeric alpha+beta barrel"/>
    <property type="match status" value="1"/>
</dbReference>
<comment type="similarity">
    <text evidence="7">Belongs to the DyP-type peroxidase family.</text>
</comment>
<gene>
    <name evidence="10" type="ORF">DFH08DRAFT_352489</name>
</gene>
<dbReference type="EMBL" id="JARIHO010000048">
    <property type="protein sequence ID" value="KAJ7322869.1"/>
    <property type="molecule type" value="Genomic_DNA"/>
</dbReference>
<reference evidence="10" key="1">
    <citation type="submission" date="2023-03" db="EMBL/GenBank/DDBJ databases">
        <title>Massive genome expansion in bonnet fungi (Mycena s.s.) driven by repeated elements and novel gene families across ecological guilds.</title>
        <authorList>
            <consortium name="Lawrence Berkeley National Laboratory"/>
            <person name="Harder C.B."/>
            <person name="Miyauchi S."/>
            <person name="Viragh M."/>
            <person name="Kuo A."/>
            <person name="Thoen E."/>
            <person name="Andreopoulos B."/>
            <person name="Lu D."/>
            <person name="Skrede I."/>
            <person name="Drula E."/>
            <person name="Henrissat B."/>
            <person name="Morin E."/>
            <person name="Kohler A."/>
            <person name="Barry K."/>
            <person name="LaButti K."/>
            <person name="Morin E."/>
            <person name="Salamov A."/>
            <person name="Lipzen A."/>
            <person name="Mereny Z."/>
            <person name="Hegedus B."/>
            <person name="Baldrian P."/>
            <person name="Stursova M."/>
            <person name="Weitz H."/>
            <person name="Taylor A."/>
            <person name="Grigoriev I.V."/>
            <person name="Nagy L.G."/>
            <person name="Martin F."/>
            <person name="Kauserud H."/>
        </authorList>
    </citation>
    <scope>NUCLEOTIDE SEQUENCE</scope>
    <source>
        <strain evidence="10">CBHHK002</strain>
    </source>
</reference>
<keyword evidence="2 10" id="KW-0575">Peroxidase</keyword>
<evidence type="ECO:0000256" key="8">
    <source>
        <dbReference type="SAM" id="SignalP"/>
    </source>
</evidence>
<dbReference type="GO" id="GO:0005829">
    <property type="term" value="C:cytosol"/>
    <property type="evidence" value="ECO:0007669"/>
    <property type="project" value="TreeGrafter"/>
</dbReference>
<feature type="signal peptide" evidence="8">
    <location>
        <begin position="1"/>
        <end position="23"/>
    </location>
</feature>
<keyword evidence="11" id="KW-1185">Reference proteome</keyword>
<feature type="chain" id="PRO_5041988201" evidence="8">
    <location>
        <begin position="24"/>
        <end position="531"/>
    </location>
</feature>
<evidence type="ECO:0000256" key="6">
    <source>
        <dbReference type="ARBA" id="ARBA00023004"/>
    </source>
</evidence>
<evidence type="ECO:0000256" key="5">
    <source>
        <dbReference type="ARBA" id="ARBA00023002"/>
    </source>
</evidence>
<sequence>MKLTTSPILLISSLGLCAGIVSGVHLNTARSPNAQPKRKTSMLIDPPALPDLPTITAAKAAASAFDLNLTDIQGDILIGMKKKKELFFFFSISNATDFKAKLKSTILPLVTNTAQLLDVAQQPQTALNIGFSQRGLLALNITDELNDSAFSGGQLQDISSLGDPGTTNWVPEFVAGHIHGVILLASDTVDNINSTLSGLQSKLGTSITEIYSLQGAARPGSEEGHEHFGYLDGISNPAVEGFQSPLPGQAVVPTGEILVGENGDAGIDNRPSWAKDGSFLVFRQLQQLVPEFNKFLTDNPIRAPALTPKQGSELLGARMIGRWKSGAPVFLAPLVDNPALGADPTRNNDFTYGAPGQTTGKANATDQSKCPFSAHIRKTRPRADLGLPESSSSNHHIVRGGIPYGPEVTGNEATSNTTNIERGLAFGSNTNLSLFKHRMLMLHDLVCYQSSIAAGFQFLQQKWADNTKFIHAGVGFDPIIGAAQGAQRAVTGLDLTNPSRSITLTTDFVVSRGGEYFFSPSLSAIANTLSV</sequence>
<evidence type="ECO:0000313" key="10">
    <source>
        <dbReference type="EMBL" id="KAJ7322869.1"/>
    </source>
</evidence>
<comment type="cofactor">
    <cofactor evidence="1">
        <name>heme b</name>
        <dbReference type="ChEBI" id="CHEBI:60344"/>
    </cofactor>
</comment>
<accession>A0AAD7EG88</accession>
<keyword evidence="5" id="KW-0560">Oxidoreductase</keyword>
<keyword evidence="3" id="KW-0349">Heme</keyword>
<dbReference type="InterPro" id="IPR006314">
    <property type="entry name" value="Dyp_peroxidase"/>
</dbReference>
<dbReference type="PROSITE" id="PS51404">
    <property type="entry name" value="DYP_PEROXIDASE"/>
    <property type="match status" value="1"/>
</dbReference>
<dbReference type="GO" id="GO:0046872">
    <property type="term" value="F:metal ion binding"/>
    <property type="evidence" value="ECO:0007669"/>
    <property type="project" value="UniProtKB-KW"/>
</dbReference>
<evidence type="ECO:0000259" key="9">
    <source>
        <dbReference type="Pfam" id="PF21105"/>
    </source>
</evidence>
<protein>
    <submittedName>
        <fullName evidence="10">Fungal peroxidase</fullName>
    </submittedName>
</protein>
<feature type="domain" description="DyP dimeric alpha+beta barrel" evidence="9">
    <location>
        <begin position="71"/>
        <end position="219"/>
    </location>
</feature>
<dbReference type="NCBIfam" id="TIGR01413">
    <property type="entry name" value="Dyp_perox_fam"/>
    <property type="match status" value="1"/>
</dbReference>
<dbReference type="PANTHER" id="PTHR30521">
    <property type="entry name" value="DEFERROCHELATASE/PEROXIDASE"/>
    <property type="match status" value="1"/>
</dbReference>
<dbReference type="Proteomes" id="UP001218218">
    <property type="component" value="Unassembled WGS sequence"/>
</dbReference>
<evidence type="ECO:0000256" key="3">
    <source>
        <dbReference type="ARBA" id="ARBA00022617"/>
    </source>
</evidence>
<evidence type="ECO:0000256" key="4">
    <source>
        <dbReference type="ARBA" id="ARBA00022723"/>
    </source>
</evidence>
<dbReference type="PANTHER" id="PTHR30521:SF4">
    <property type="entry name" value="DEFERROCHELATASE"/>
    <property type="match status" value="1"/>
</dbReference>
<evidence type="ECO:0000256" key="2">
    <source>
        <dbReference type="ARBA" id="ARBA00022559"/>
    </source>
</evidence>
<proteinExistence type="inferred from homology"/>
<evidence type="ECO:0000256" key="7">
    <source>
        <dbReference type="ARBA" id="ARBA00025737"/>
    </source>
</evidence>
<dbReference type="Pfam" id="PF21105">
    <property type="entry name" value="DyP_N"/>
    <property type="match status" value="1"/>
</dbReference>
<dbReference type="GO" id="GO:0020037">
    <property type="term" value="F:heme binding"/>
    <property type="evidence" value="ECO:0007669"/>
    <property type="project" value="InterPro"/>
</dbReference>
<dbReference type="InterPro" id="IPR049509">
    <property type="entry name" value="DyP_N"/>
</dbReference>
<keyword evidence="4" id="KW-0479">Metal-binding</keyword>
<name>A0AAD7EG88_9AGAR</name>
<keyword evidence="6" id="KW-0408">Iron</keyword>
<dbReference type="GO" id="GO:0004601">
    <property type="term" value="F:peroxidase activity"/>
    <property type="evidence" value="ECO:0007669"/>
    <property type="project" value="UniProtKB-KW"/>
</dbReference>
<comment type="caution">
    <text evidence="10">The sequence shown here is derived from an EMBL/GenBank/DDBJ whole genome shotgun (WGS) entry which is preliminary data.</text>
</comment>
<dbReference type="InterPro" id="IPR011008">
    <property type="entry name" value="Dimeric_a/b-barrel"/>
</dbReference>
<evidence type="ECO:0000256" key="1">
    <source>
        <dbReference type="ARBA" id="ARBA00001970"/>
    </source>
</evidence>
<organism evidence="10 11">
    <name type="scientific">Mycena albidolilacea</name>
    <dbReference type="NCBI Taxonomy" id="1033008"/>
    <lineage>
        <taxon>Eukaryota</taxon>
        <taxon>Fungi</taxon>
        <taxon>Dikarya</taxon>
        <taxon>Basidiomycota</taxon>
        <taxon>Agaricomycotina</taxon>
        <taxon>Agaricomycetes</taxon>
        <taxon>Agaricomycetidae</taxon>
        <taxon>Agaricales</taxon>
        <taxon>Marasmiineae</taxon>
        <taxon>Mycenaceae</taxon>
        <taxon>Mycena</taxon>
    </lineage>
</organism>
<keyword evidence="8" id="KW-0732">Signal</keyword>